<dbReference type="HAMAP" id="MF_00070">
    <property type="entry name" value="KdgT"/>
    <property type="match status" value="1"/>
</dbReference>
<comment type="catalytic activity">
    <reaction evidence="9">
        <text>2-dehydro-3-deoxy-D-gluconate(in) + H(+)(in) = 2-dehydro-3-deoxy-D-gluconate(out) + H(+)(out)</text>
        <dbReference type="Rhea" id="RHEA:29943"/>
        <dbReference type="ChEBI" id="CHEBI:15378"/>
        <dbReference type="ChEBI" id="CHEBI:57990"/>
    </reaction>
</comment>
<dbReference type="Proteomes" id="UP000515240">
    <property type="component" value="Chromosome"/>
</dbReference>
<evidence type="ECO:0000256" key="4">
    <source>
        <dbReference type="ARBA" id="ARBA00022597"/>
    </source>
</evidence>
<accession>A0A7G5EJ97</accession>
<keyword evidence="2 9" id="KW-0813">Transport</keyword>
<reference evidence="11 12" key="1">
    <citation type="journal article" date="2020" name="G3 (Bethesda)">
        <title>CeMbio - The Caenorhabditis elegans Microbiome Resource.</title>
        <authorList>
            <person name="Dirksen P."/>
            <person name="Assie A."/>
            <person name="Zimmermann J."/>
            <person name="Zhang F."/>
            <person name="Tietje A.M."/>
            <person name="Marsh S.A."/>
            <person name="Felix M.A."/>
            <person name="Shapira M."/>
            <person name="Kaleta C."/>
            <person name="Schulenburg H."/>
            <person name="Samuel B."/>
        </authorList>
    </citation>
    <scope>NUCLEOTIDE SEQUENCE [LARGE SCALE GENOMIC DNA]</scope>
    <source>
        <strain evidence="11 12">BIGb0172</strain>
    </source>
</reference>
<feature type="region of interest" description="Disordered" evidence="10">
    <location>
        <begin position="320"/>
        <end position="345"/>
    </location>
</feature>
<dbReference type="GO" id="GO:0005886">
    <property type="term" value="C:plasma membrane"/>
    <property type="evidence" value="ECO:0007669"/>
    <property type="project" value="UniProtKB-SubCell"/>
</dbReference>
<dbReference type="InterPro" id="IPR004684">
    <property type="entry name" value="2keto-3dGluconate_permease"/>
</dbReference>
<keyword evidence="8 9" id="KW-0472">Membrane</keyword>
<evidence type="ECO:0000313" key="11">
    <source>
        <dbReference type="EMBL" id="QMV74072.1"/>
    </source>
</evidence>
<evidence type="ECO:0000256" key="3">
    <source>
        <dbReference type="ARBA" id="ARBA00022475"/>
    </source>
</evidence>
<proteinExistence type="inferred from homology"/>
<dbReference type="AlphaFoldDB" id="A0A7G5EJ97"/>
<dbReference type="KEGG" id="cpis:HS961_15180"/>
<keyword evidence="4 9" id="KW-0762">Sugar transport</keyword>
<feature type="transmembrane region" description="Helical" evidence="9">
    <location>
        <begin position="12"/>
        <end position="30"/>
    </location>
</feature>
<keyword evidence="5 9" id="KW-0812">Transmembrane</keyword>
<comment type="function">
    <text evidence="9">Catalyzes the proton-dependent uptake of 2-keto-3-deoxygluconate (KDG) into the cell.</text>
</comment>
<evidence type="ECO:0000256" key="7">
    <source>
        <dbReference type="ARBA" id="ARBA00022989"/>
    </source>
</evidence>
<evidence type="ECO:0000256" key="6">
    <source>
        <dbReference type="ARBA" id="ARBA00022847"/>
    </source>
</evidence>
<comment type="subcellular location">
    <subcellularLocation>
        <location evidence="9">Cell membrane</location>
        <topology evidence="9">Multi-pass membrane protein</topology>
    </subcellularLocation>
</comment>
<comment type="similarity">
    <text evidence="1 9">Belongs to the KdgT transporter family.</text>
</comment>
<dbReference type="EMBL" id="CP058554">
    <property type="protein sequence ID" value="QMV74072.1"/>
    <property type="molecule type" value="Genomic_DNA"/>
</dbReference>
<dbReference type="NCBIfam" id="TIGR00793">
    <property type="entry name" value="kdgT"/>
    <property type="match status" value="1"/>
</dbReference>
<keyword evidence="12" id="KW-1185">Reference proteome</keyword>
<dbReference type="RefSeq" id="WP_182323370.1">
    <property type="nucleotide sequence ID" value="NZ_CP058554.1"/>
</dbReference>
<feature type="transmembrane region" description="Helical" evidence="9">
    <location>
        <begin position="141"/>
        <end position="164"/>
    </location>
</feature>
<evidence type="ECO:0000256" key="9">
    <source>
        <dbReference type="HAMAP-Rule" id="MF_00070"/>
    </source>
</evidence>
<dbReference type="GO" id="GO:0015649">
    <property type="term" value="F:2-keto-3-deoxygluconate:proton symporter activity"/>
    <property type="evidence" value="ECO:0007669"/>
    <property type="project" value="UniProtKB-UniRule"/>
</dbReference>
<keyword evidence="6 9" id="KW-0769">Symport</keyword>
<evidence type="ECO:0000256" key="1">
    <source>
        <dbReference type="ARBA" id="ARBA00006430"/>
    </source>
</evidence>
<protein>
    <recommendedName>
        <fullName evidence="9">2-keto-3-deoxygluconate permease</fullName>
        <shortName evidence="9">KDG permease</shortName>
    </recommendedName>
</protein>
<sequence length="345" mass="35303">MEIKKTIERVPGGLMLIPLLLGACVHTFAADAGKYFGSFTNGLMTGTVPILAVWFFCMGATINLKATGVVLKKSGTLVLTKILVAWIVAMVATRFLPAGGIQTGLFTGLSVLALVTAMDMTNGGLYAALMQQYGTQEEAGAFVLTSIESGPLVSMLILGATGVAVFEPRLFAGAVLPFLIGFALGNLDANLREFFGRCVHPLIPFFGFALGCSIDLGVIAKSGFTGVFVGVAVIIVTGIPLILADKFIGGGNGTAGLAASSTAGAAVANPQIIGSMVPELKSMADSATAITATACLLTAILVPILTAMWARKYGRRPLPEAATSSPSTGAGVAASSPKLAQDGHF</sequence>
<dbReference type="PROSITE" id="PS51257">
    <property type="entry name" value="PROKAR_LIPOPROTEIN"/>
    <property type="match status" value="1"/>
</dbReference>
<evidence type="ECO:0000313" key="12">
    <source>
        <dbReference type="Proteomes" id="UP000515240"/>
    </source>
</evidence>
<evidence type="ECO:0000256" key="10">
    <source>
        <dbReference type="SAM" id="MobiDB-lite"/>
    </source>
</evidence>
<dbReference type="Pfam" id="PF03812">
    <property type="entry name" value="KdgT"/>
    <property type="match status" value="1"/>
</dbReference>
<feature type="transmembrane region" description="Helical" evidence="9">
    <location>
        <begin position="199"/>
        <end position="220"/>
    </location>
</feature>
<feature type="transmembrane region" description="Helical" evidence="9">
    <location>
        <begin position="108"/>
        <end position="129"/>
    </location>
</feature>
<feature type="transmembrane region" description="Helical" evidence="9">
    <location>
        <begin position="256"/>
        <end position="277"/>
    </location>
</feature>
<keyword evidence="7 9" id="KW-1133">Transmembrane helix</keyword>
<organism evidence="11 12">
    <name type="scientific">Comamonas piscis</name>
    <dbReference type="NCBI Taxonomy" id="1562974"/>
    <lineage>
        <taxon>Bacteria</taxon>
        <taxon>Pseudomonadati</taxon>
        <taxon>Pseudomonadota</taxon>
        <taxon>Betaproteobacteria</taxon>
        <taxon>Burkholderiales</taxon>
        <taxon>Comamonadaceae</taxon>
        <taxon>Comamonas</taxon>
    </lineage>
</organism>
<evidence type="ECO:0000256" key="2">
    <source>
        <dbReference type="ARBA" id="ARBA00022448"/>
    </source>
</evidence>
<evidence type="ECO:0000256" key="8">
    <source>
        <dbReference type="ARBA" id="ARBA00023136"/>
    </source>
</evidence>
<feature type="transmembrane region" description="Helical" evidence="9">
    <location>
        <begin position="289"/>
        <end position="310"/>
    </location>
</feature>
<feature type="transmembrane region" description="Helical" evidence="9">
    <location>
        <begin position="226"/>
        <end position="244"/>
    </location>
</feature>
<keyword evidence="3 9" id="KW-1003">Cell membrane</keyword>
<feature type="transmembrane region" description="Helical" evidence="9">
    <location>
        <begin position="170"/>
        <end position="187"/>
    </location>
</feature>
<evidence type="ECO:0000256" key="5">
    <source>
        <dbReference type="ARBA" id="ARBA00022692"/>
    </source>
</evidence>
<feature type="transmembrane region" description="Helical" evidence="9">
    <location>
        <begin position="76"/>
        <end position="96"/>
    </location>
</feature>
<dbReference type="InterPro" id="IPR018395">
    <property type="entry name" value="2keto-3dGluconate_permease_sub"/>
</dbReference>
<name>A0A7G5EJ97_9BURK</name>
<feature type="transmembrane region" description="Helical" evidence="9">
    <location>
        <begin position="42"/>
        <end position="64"/>
    </location>
</feature>
<gene>
    <name evidence="9 11" type="primary">kdgT</name>
    <name evidence="11" type="ORF">HS961_15180</name>
</gene>